<dbReference type="Pfam" id="PF21687">
    <property type="entry name" value="T2SSK_1st"/>
    <property type="match status" value="1"/>
</dbReference>
<dbReference type="Gene3D" id="3.30.1300.30">
    <property type="entry name" value="GSPII I/J protein-like"/>
    <property type="match status" value="1"/>
</dbReference>
<keyword evidence="4 10" id="KW-1003">Cell membrane</keyword>
<evidence type="ECO:0000256" key="2">
    <source>
        <dbReference type="ARBA" id="ARBA00007246"/>
    </source>
</evidence>
<dbReference type="OrthoDB" id="5293133at2"/>
<dbReference type="Pfam" id="PF03934">
    <property type="entry name" value="T2SSK"/>
    <property type="match status" value="1"/>
</dbReference>
<evidence type="ECO:0000256" key="8">
    <source>
        <dbReference type="ARBA" id="ARBA00022989"/>
    </source>
</evidence>
<comment type="similarity">
    <text evidence="2 10">Belongs to the GSP K family.</text>
</comment>
<dbReference type="InterPro" id="IPR049179">
    <property type="entry name" value="T2SSK_SAM-like_2nd"/>
</dbReference>
<evidence type="ECO:0000313" key="14">
    <source>
        <dbReference type="EMBL" id="AYN19502.1"/>
    </source>
</evidence>
<sequence>MNGARWQPAGLQARLSTRRQHAQQGMAVIAVLVVVAIVAVLASTLMARQATSIRAAQSEQTRMQARWLLQGEISRAQAVLLAEAKREPSTRLDGLWHRTISGEVLGRLEGGEVRLFSEIVDEQSKFNLRNLVSVDQIDPAEAETFLRLCSLVGVPQEQAQRIARRVVVSLVEAERRVGASGASSPAAIEELKRARFAAQQLGFGQQLPTREQAPRLRTLDDMLMDEAIDSVVLERLRPYVTVLPARTRTNANTARPEVLAATIPGLQLDRARALTQARDGGQWFLNRGDIFNRLQMQDTLSPSSLRVGVTSRWFRISSALQAPQTILVVSALLHDDKQTLPQVVWQREGV</sequence>
<keyword evidence="3 10" id="KW-0813">Transport</keyword>
<evidence type="ECO:0000256" key="6">
    <source>
        <dbReference type="ARBA" id="ARBA00022692"/>
    </source>
</evidence>
<evidence type="ECO:0000256" key="1">
    <source>
        <dbReference type="ARBA" id="ARBA00004533"/>
    </source>
</evidence>
<dbReference type="Gene3D" id="1.10.40.60">
    <property type="entry name" value="EpsJ-like"/>
    <property type="match status" value="2"/>
</dbReference>
<reference evidence="14 15" key="1">
    <citation type="submission" date="2018-09" db="EMBL/GenBank/DDBJ databases">
        <title>Complete genome sequence of the hydrocarbonoclastic bacterium Alcaligenes aquatilis QD168, isolated from a crude-oil polluted marine sediment of Central Chile.</title>
        <authorList>
            <person name="Duran R.E."/>
            <person name="Barra B."/>
            <person name="Salva-Serra F."/>
            <person name="Mendez V."/>
            <person name="Moore E.R.B."/>
            <person name="Seeger M."/>
        </authorList>
    </citation>
    <scope>NUCLEOTIDE SEQUENCE [LARGE SCALE GENOMIC DNA]</scope>
    <source>
        <strain evidence="14 15">QD168</strain>
    </source>
</reference>
<dbReference type="KEGG" id="aaqu:D3M96_02495"/>
<evidence type="ECO:0000256" key="5">
    <source>
        <dbReference type="ARBA" id="ARBA00022519"/>
    </source>
</evidence>
<name>A0A3G2HQW0_9BURK</name>
<dbReference type="GO" id="GO:0005886">
    <property type="term" value="C:plasma membrane"/>
    <property type="evidence" value="ECO:0007669"/>
    <property type="project" value="UniProtKB-SubCell"/>
</dbReference>
<accession>A0A3G2HQW0</accession>
<dbReference type="PANTHER" id="PTHR38831:SF1">
    <property type="entry name" value="TYPE II SECRETION SYSTEM PROTEIN K-RELATED"/>
    <property type="match status" value="1"/>
</dbReference>
<organism evidence="14 15">
    <name type="scientific">Alcaligenes aquatilis</name>
    <dbReference type="NCBI Taxonomy" id="323284"/>
    <lineage>
        <taxon>Bacteria</taxon>
        <taxon>Pseudomonadati</taxon>
        <taxon>Pseudomonadota</taxon>
        <taxon>Betaproteobacteria</taxon>
        <taxon>Burkholderiales</taxon>
        <taxon>Alcaligenaceae</taxon>
        <taxon>Alcaligenes</taxon>
    </lineage>
</organism>
<dbReference type="RefSeq" id="WP_121737904.1">
    <property type="nucleotide sequence ID" value="NZ_CP032153.1"/>
</dbReference>
<feature type="domain" description="T2SS protein K second SAM-like" evidence="12">
    <location>
        <begin position="250"/>
        <end position="298"/>
    </location>
</feature>
<proteinExistence type="inferred from homology"/>
<keyword evidence="9 10" id="KW-0472">Membrane</keyword>
<evidence type="ECO:0000256" key="10">
    <source>
        <dbReference type="PIRNR" id="PIRNR002786"/>
    </source>
</evidence>
<dbReference type="GO" id="GO:0009306">
    <property type="term" value="P:protein secretion"/>
    <property type="evidence" value="ECO:0007669"/>
    <property type="project" value="InterPro"/>
</dbReference>
<dbReference type="EMBL" id="CP032153">
    <property type="protein sequence ID" value="AYN19502.1"/>
    <property type="molecule type" value="Genomic_DNA"/>
</dbReference>
<evidence type="ECO:0000256" key="9">
    <source>
        <dbReference type="ARBA" id="ARBA00023136"/>
    </source>
</evidence>
<protein>
    <recommendedName>
        <fullName evidence="10">Type II secretion system protein K</fullName>
    </recommendedName>
</protein>
<evidence type="ECO:0000259" key="12">
    <source>
        <dbReference type="Pfam" id="PF03934"/>
    </source>
</evidence>
<dbReference type="NCBIfam" id="NF037980">
    <property type="entry name" value="T2SS_GspK"/>
    <property type="match status" value="1"/>
</dbReference>
<dbReference type="InterPro" id="IPR038072">
    <property type="entry name" value="GspK_central_sf"/>
</dbReference>
<dbReference type="SUPFAM" id="SSF158544">
    <property type="entry name" value="GspK insert domain-like"/>
    <property type="match status" value="1"/>
</dbReference>
<dbReference type="Proteomes" id="UP000268070">
    <property type="component" value="Chromosome"/>
</dbReference>
<dbReference type="AlphaFoldDB" id="A0A3G2HQW0"/>
<dbReference type="InterPro" id="IPR005628">
    <property type="entry name" value="GspK"/>
</dbReference>
<evidence type="ECO:0000256" key="4">
    <source>
        <dbReference type="ARBA" id="ARBA00022475"/>
    </source>
</evidence>
<evidence type="ECO:0000256" key="7">
    <source>
        <dbReference type="ARBA" id="ARBA00022927"/>
    </source>
</evidence>
<keyword evidence="8 11" id="KW-1133">Transmembrane helix</keyword>
<keyword evidence="5 10" id="KW-0997">Cell inner membrane</keyword>
<dbReference type="InterPro" id="IPR045584">
    <property type="entry name" value="Pilin-like"/>
</dbReference>
<dbReference type="PANTHER" id="PTHR38831">
    <property type="entry name" value="TYPE II SECRETION SYSTEM PROTEIN K"/>
    <property type="match status" value="1"/>
</dbReference>
<evidence type="ECO:0000313" key="15">
    <source>
        <dbReference type="Proteomes" id="UP000268070"/>
    </source>
</evidence>
<comment type="subcellular location">
    <subcellularLocation>
        <location evidence="1 10">Cell inner membrane</location>
    </subcellularLocation>
</comment>
<evidence type="ECO:0000256" key="3">
    <source>
        <dbReference type="ARBA" id="ARBA00022448"/>
    </source>
</evidence>
<feature type="transmembrane region" description="Helical" evidence="11">
    <location>
        <begin position="26"/>
        <end position="47"/>
    </location>
</feature>
<evidence type="ECO:0000259" key="13">
    <source>
        <dbReference type="Pfam" id="PF21687"/>
    </source>
</evidence>
<keyword evidence="6 11" id="KW-0812">Transmembrane</keyword>
<evidence type="ECO:0000256" key="11">
    <source>
        <dbReference type="SAM" id="Phobius"/>
    </source>
</evidence>
<feature type="domain" description="T2SS protein K first SAM-like" evidence="13">
    <location>
        <begin position="124"/>
        <end position="245"/>
    </location>
</feature>
<keyword evidence="7" id="KW-0653">Protein transport</keyword>
<dbReference type="InterPro" id="IPR049031">
    <property type="entry name" value="T2SSK_SAM-like_1st"/>
</dbReference>
<dbReference type="PIRSF" id="PIRSF002786">
    <property type="entry name" value="XcpX"/>
    <property type="match status" value="1"/>
</dbReference>
<dbReference type="SUPFAM" id="SSF54523">
    <property type="entry name" value="Pili subunits"/>
    <property type="match status" value="1"/>
</dbReference>
<gene>
    <name evidence="14" type="ORF">D3M96_02495</name>
</gene>